<dbReference type="PANTHER" id="PTHR30404">
    <property type="entry name" value="N-ACETYLMURAMOYL-L-ALANINE AMIDASE"/>
    <property type="match status" value="1"/>
</dbReference>
<name>A0A939ITX3_9CORY</name>
<dbReference type="RefSeq" id="WP_207278791.1">
    <property type="nucleotide sequence ID" value="NZ_JAFLEQ010000011.1"/>
</dbReference>
<protein>
    <submittedName>
        <fullName evidence="3">Peptidoglycan-binding protein</fullName>
    </submittedName>
</protein>
<dbReference type="GO" id="GO:0009253">
    <property type="term" value="P:peptidoglycan catabolic process"/>
    <property type="evidence" value="ECO:0007669"/>
    <property type="project" value="InterPro"/>
</dbReference>
<dbReference type="InterPro" id="IPR050695">
    <property type="entry name" value="N-acetylmuramoyl_amidase_3"/>
</dbReference>
<dbReference type="GO" id="GO:0030288">
    <property type="term" value="C:outer membrane-bounded periplasmic space"/>
    <property type="evidence" value="ECO:0007669"/>
    <property type="project" value="TreeGrafter"/>
</dbReference>
<keyword evidence="4" id="KW-1185">Reference proteome</keyword>
<dbReference type="Proteomes" id="UP000664332">
    <property type="component" value="Unassembled WGS sequence"/>
</dbReference>
<dbReference type="InterPro" id="IPR002508">
    <property type="entry name" value="MurNAc-LAA_cat"/>
</dbReference>
<keyword evidence="1" id="KW-0378">Hydrolase</keyword>
<dbReference type="EMBL" id="JAFLEQ010000011">
    <property type="protein sequence ID" value="MBN9644299.1"/>
    <property type="molecule type" value="Genomic_DNA"/>
</dbReference>
<dbReference type="SUPFAM" id="SSF53187">
    <property type="entry name" value="Zn-dependent exopeptidases"/>
    <property type="match status" value="1"/>
</dbReference>
<dbReference type="Gene3D" id="1.10.101.10">
    <property type="entry name" value="PGBD-like superfamily/PGBD"/>
    <property type="match status" value="2"/>
</dbReference>
<evidence type="ECO:0000259" key="2">
    <source>
        <dbReference type="SMART" id="SM00646"/>
    </source>
</evidence>
<accession>A0A939ITX3</accession>
<dbReference type="Gene3D" id="3.40.630.40">
    <property type="entry name" value="Zn-dependent exopeptidases"/>
    <property type="match status" value="1"/>
</dbReference>
<dbReference type="InterPro" id="IPR036366">
    <property type="entry name" value="PGBDSf"/>
</dbReference>
<dbReference type="SUPFAM" id="SSF47090">
    <property type="entry name" value="PGBD-like"/>
    <property type="match status" value="2"/>
</dbReference>
<feature type="domain" description="MurNAc-LAA" evidence="2">
    <location>
        <begin position="252"/>
        <end position="367"/>
    </location>
</feature>
<dbReference type="GO" id="GO:0008745">
    <property type="term" value="F:N-acetylmuramoyl-L-alanine amidase activity"/>
    <property type="evidence" value="ECO:0007669"/>
    <property type="project" value="InterPro"/>
</dbReference>
<dbReference type="CDD" id="cd02696">
    <property type="entry name" value="MurNAc-LAA"/>
    <property type="match status" value="1"/>
</dbReference>
<dbReference type="InterPro" id="IPR002477">
    <property type="entry name" value="Peptidoglycan-bd-like"/>
</dbReference>
<organism evidence="3 4">
    <name type="scientific">Corynebacterium mendelii</name>
    <dbReference type="NCBI Taxonomy" id="2765362"/>
    <lineage>
        <taxon>Bacteria</taxon>
        <taxon>Bacillati</taxon>
        <taxon>Actinomycetota</taxon>
        <taxon>Actinomycetes</taxon>
        <taxon>Mycobacteriales</taxon>
        <taxon>Corynebacteriaceae</taxon>
        <taxon>Corynebacterium</taxon>
    </lineage>
</organism>
<proteinExistence type="predicted"/>
<comment type="caution">
    <text evidence="3">The sequence shown here is derived from an EMBL/GenBank/DDBJ whole genome shotgun (WGS) entry which is preliminary data.</text>
</comment>
<evidence type="ECO:0000313" key="4">
    <source>
        <dbReference type="Proteomes" id="UP000664332"/>
    </source>
</evidence>
<dbReference type="Pfam" id="PF01520">
    <property type="entry name" value="Amidase_3"/>
    <property type="match status" value="1"/>
</dbReference>
<dbReference type="Pfam" id="PF01471">
    <property type="entry name" value="PG_binding_1"/>
    <property type="match status" value="2"/>
</dbReference>
<dbReference type="PANTHER" id="PTHR30404:SF0">
    <property type="entry name" value="N-ACETYLMURAMOYL-L-ALANINE AMIDASE AMIC"/>
    <property type="match status" value="1"/>
</dbReference>
<sequence>MSEILRVGDRSPRIAEVRATLARLGLIPGYKRDVSGRKDGSYTSEDTYYDQTLAEAVQAFQQSRGIIASGEIGEATLRVLREASYHLGARVLIYQPAQVMVGDDVAQLQQHLTELGFYADRIDGHYGPDTHAAVRTYQMNYGLQDDGICGPKTIRALSYLGKRITGGNPHAIREREAVRRAGPRLAGKRVVIDPDLGGRNKGRAVTGPWGEISEEEILWDLATRIEGRMIAAGMETIMSRPRFDDPSHTQRADIANAFGADVMLCLRCDFYPNEKANGCATFFFGSDQGSSSLAGEHLSGLIQREITARTRLTNCGNHARTWDMLRLTQMPTIEVVTGYLSNPGDVTQLTDPTVRDAIAESTVVAVKRFYLLDQDDMKTGTYRFADILKQELID</sequence>
<evidence type="ECO:0000256" key="1">
    <source>
        <dbReference type="ARBA" id="ARBA00022801"/>
    </source>
</evidence>
<dbReference type="AlphaFoldDB" id="A0A939ITX3"/>
<reference evidence="3" key="1">
    <citation type="submission" date="2021-03" db="EMBL/GenBank/DDBJ databases">
        <authorList>
            <person name="Sun Q."/>
        </authorList>
    </citation>
    <scope>NUCLEOTIDE SEQUENCE</scope>
    <source>
        <strain evidence="3">CCM 8862</strain>
    </source>
</reference>
<evidence type="ECO:0000313" key="3">
    <source>
        <dbReference type="EMBL" id="MBN9644299.1"/>
    </source>
</evidence>
<dbReference type="SMART" id="SM00646">
    <property type="entry name" value="Ami_3"/>
    <property type="match status" value="1"/>
</dbReference>
<dbReference type="InterPro" id="IPR036365">
    <property type="entry name" value="PGBD-like_sf"/>
</dbReference>
<gene>
    <name evidence="3" type="ORF">JZY06_06695</name>
</gene>